<dbReference type="Pfam" id="PF07719">
    <property type="entry name" value="TPR_2"/>
    <property type="match status" value="1"/>
</dbReference>
<evidence type="ECO:0000256" key="4">
    <source>
        <dbReference type="SAM" id="MobiDB-lite"/>
    </source>
</evidence>
<evidence type="ECO:0000256" key="1">
    <source>
        <dbReference type="ARBA" id="ARBA00022737"/>
    </source>
</evidence>
<dbReference type="InterPro" id="IPR013105">
    <property type="entry name" value="TPR_2"/>
</dbReference>
<keyword evidence="2 3" id="KW-0802">TPR repeat</keyword>
<evidence type="ECO:0000313" key="5">
    <source>
        <dbReference type="EMBL" id="CAD1844484.1"/>
    </source>
</evidence>
<reference evidence="5" key="1">
    <citation type="submission" date="2020-07" db="EMBL/GenBank/DDBJ databases">
        <authorList>
            <person name="Lin J."/>
        </authorList>
    </citation>
    <scope>NUCLEOTIDE SEQUENCE</scope>
</reference>
<dbReference type="InterPro" id="IPR011990">
    <property type="entry name" value="TPR-like_helical_dom_sf"/>
</dbReference>
<evidence type="ECO:0000256" key="2">
    <source>
        <dbReference type="ARBA" id="ARBA00022803"/>
    </source>
</evidence>
<feature type="repeat" description="TPR" evidence="3">
    <location>
        <begin position="649"/>
        <end position="682"/>
    </location>
</feature>
<organism evidence="5">
    <name type="scientific">Ananas comosus var. bracteatus</name>
    <name type="common">red pineapple</name>
    <dbReference type="NCBI Taxonomy" id="296719"/>
    <lineage>
        <taxon>Eukaryota</taxon>
        <taxon>Viridiplantae</taxon>
        <taxon>Streptophyta</taxon>
        <taxon>Embryophyta</taxon>
        <taxon>Tracheophyta</taxon>
        <taxon>Spermatophyta</taxon>
        <taxon>Magnoliopsida</taxon>
        <taxon>Liliopsida</taxon>
        <taxon>Poales</taxon>
        <taxon>Bromeliaceae</taxon>
        <taxon>Bromelioideae</taxon>
        <taxon>Ananas</taxon>
    </lineage>
</organism>
<proteinExistence type="predicted"/>
<gene>
    <name evidence="5" type="ORF">CB5_LOCUS27695</name>
</gene>
<dbReference type="AlphaFoldDB" id="A0A6V7QMS0"/>
<protein>
    <submittedName>
        <fullName evidence="5">Uncharacterized protein</fullName>
    </submittedName>
</protein>
<keyword evidence="1" id="KW-0677">Repeat</keyword>
<name>A0A6V7QMS0_ANACO</name>
<dbReference type="PROSITE" id="PS50005">
    <property type="entry name" value="TPR"/>
    <property type="match status" value="1"/>
</dbReference>
<dbReference type="Gene3D" id="1.25.40.10">
    <property type="entry name" value="Tetratricopeptide repeat domain"/>
    <property type="match status" value="1"/>
</dbReference>
<dbReference type="PANTHER" id="PTHR16193:SF0">
    <property type="entry name" value="TETRATRICOPEPTIDE REPEAT PROTEIN 27"/>
    <property type="match status" value="1"/>
</dbReference>
<dbReference type="PANTHER" id="PTHR16193">
    <property type="entry name" value="TETRATRICOPEPTIDE REPEAT PROTEIN 27"/>
    <property type="match status" value="1"/>
</dbReference>
<dbReference type="EMBL" id="LR862137">
    <property type="protein sequence ID" value="CAD1844484.1"/>
    <property type="molecule type" value="Genomic_DNA"/>
</dbReference>
<feature type="compositionally biased region" description="Basic and acidic residues" evidence="4">
    <location>
        <begin position="21"/>
        <end position="30"/>
    </location>
</feature>
<dbReference type="SUPFAM" id="SSF48452">
    <property type="entry name" value="TPR-like"/>
    <property type="match status" value="2"/>
</dbReference>
<sequence>MDSSPGERAVLVNSQRRNPTRKLERNHGELRTGLPQGGGAPPPPLHLSRELLGRRRGAAPPPHPRSSLLPLVDSLVAAVERGDYAAALSSDAARAPFAFAESWESRDSAECAARFYAEAERSAEAFLLGGAADAWLQVLDADEQSERSEEPDLGAEYKCALLLCLGVAAILAFTQQNVTGPTGEFSPFPIPLKKEGCSSGGGQWDVWARNQLASVCSVQGKFSLLQYIVYAKALFSKIKNLSFEGKNSCSSRSVSWWLFRTVLLQQKILDERASSLYDLVQSLKNEVLLQFGKLEEVSNYWGNMLRDGEGLTIVSVSQLEAGMAEYQYDRVDSSRMHLKHAEEACNLCLSLTGVLGFRTVHQVDAKAQLVLIANTNKQATDDASRIEPCQTQNEAPAFEDKESYISHEEYNSCEVLRTPRLLESEIAGGINGNTTESISNHSLTAIQQAVVLAQCLPLGRSSRDDELSKWEMAPYIESIDAQHQSYPTVKSFCEILRIRWESTRSRTKERALLMMTNLVENIDKAPPVVAQRIQLVYGVYLPTIPALRKDYDLELWDNLIYCYRLLGKKAAAVDLIKARLSETPNDPRLWCSLGDVTNTDIYYKKALEVSNNKSARALRSLARSAYERQDYKTAKDLWESALALNSLYPDGWFALGAAALKDRDIDKAVDAFSHAVQIDPDNGEAWNNIACLHMVRKKSAAAFIAFKEAVKFRRNSWQVWDNFSHVALDIGNFRQALEAIKMALDMSSNKWVDVALFDRLIRKFEERSSIPALVSFDTYQTNLADPLPGDANESENSECVLDNPREFEHLLDMLGNILKQVVQNDGNEDIWGLYARWHKIKGNLTMCSEALLRQIRSLQGSELWRDIDKFKRFAQAALYLCKVSMEIASSTGNRSELVTAEFRLRSYVKQAVNFSETEEFRKLQSCLNEIKERLDTTAEDA</sequence>
<dbReference type="InterPro" id="IPR044244">
    <property type="entry name" value="TTC27/Emw1"/>
</dbReference>
<accession>A0A6V7QMS0</accession>
<dbReference type="InterPro" id="IPR019734">
    <property type="entry name" value="TPR_rpt"/>
</dbReference>
<evidence type="ECO:0000256" key="3">
    <source>
        <dbReference type="PROSITE-ProRule" id="PRU00339"/>
    </source>
</evidence>
<feature type="region of interest" description="Disordered" evidence="4">
    <location>
        <begin position="1"/>
        <end position="48"/>
    </location>
</feature>
<dbReference type="SMART" id="SM00028">
    <property type="entry name" value="TPR"/>
    <property type="match status" value="5"/>
</dbReference>